<dbReference type="EMBL" id="RWGY01000031">
    <property type="protein sequence ID" value="TVU14626.1"/>
    <property type="molecule type" value="Genomic_DNA"/>
</dbReference>
<feature type="domain" description="DUF1618" evidence="1">
    <location>
        <begin position="217"/>
        <end position="348"/>
    </location>
</feature>
<protein>
    <recommendedName>
        <fullName evidence="1">DUF1618 domain-containing protein</fullName>
    </recommendedName>
</protein>
<dbReference type="InterPro" id="IPR011676">
    <property type="entry name" value="DUF1618"/>
</dbReference>
<dbReference type="PANTHER" id="PTHR33086">
    <property type="entry name" value="OS05G0468200 PROTEIN-RELATED"/>
    <property type="match status" value="1"/>
</dbReference>
<keyword evidence="3" id="KW-1185">Reference proteome</keyword>
<feature type="non-terminal residue" evidence="2">
    <location>
        <position position="1"/>
    </location>
</feature>
<proteinExistence type="predicted"/>
<accession>A0A5J9TTA7</accession>
<reference evidence="2 3" key="1">
    <citation type="journal article" date="2019" name="Sci. Rep.">
        <title>A high-quality genome of Eragrostis curvula grass provides insights into Poaceae evolution and supports new strategies to enhance forage quality.</title>
        <authorList>
            <person name="Carballo J."/>
            <person name="Santos B.A.C.M."/>
            <person name="Zappacosta D."/>
            <person name="Garbus I."/>
            <person name="Selva J.P."/>
            <person name="Gallo C.A."/>
            <person name="Diaz A."/>
            <person name="Albertini E."/>
            <person name="Caccamo M."/>
            <person name="Echenique V."/>
        </authorList>
    </citation>
    <scope>NUCLEOTIDE SEQUENCE [LARGE SCALE GENOMIC DNA]</scope>
    <source>
        <strain evidence="3">cv. Victoria</strain>
        <tissue evidence="2">Leaf</tissue>
    </source>
</reference>
<dbReference type="Gramene" id="TVU14626">
    <property type="protein sequence ID" value="TVU14626"/>
    <property type="gene ID" value="EJB05_38102"/>
</dbReference>
<evidence type="ECO:0000259" key="1">
    <source>
        <dbReference type="Pfam" id="PF07762"/>
    </source>
</evidence>
<gene>
    <name evidence="2" type="ORF">EJB05_38102</name>
</gene>
<dbReference type="AlphaFoldDB" id="A0A5J9TTA7"/>
<sequence length="424" mass="46970">MAPACVLLNRTVFRDHPQEPEPLGGEEAAAVVRVSTATSSEPLTLESMEAEDAKYMRAMKPYLKVVDPPGVSRLILAGQNMPSDFLVAAADKNLIVLYAGRPSSWYQGPYLVIDAASSSLSTIPGIRGHDHDYMIDGYSAVVLAREGGAFVLAELLFGFRRAGEPVLGKLCLWQSSCSSDQQGSEWVYKVGHLPAQVSHAWRVHVSFHVQSRDLLCWVDLLQGLLLCDLGRHCNVESPDLEISFVPLPDSCSVSEGRRRSLNPQEFRTVACVDGDIKFFNIHGFVERGEISLVTYTLNLDDGPSPSWAEETVLRLDDLWADQTFISMGAPRITPMFPYLSTQERDIVYLVIPGDLEYDDEEGYRARLVKFLLSVDTRRTKVMSATQENCPSTLFSSRYLLAFNASLGAALPDLKFHKARTTTST</sequence>
<name>A0A5J9TTA7_9POAL</name>
<organism evidence="2 3">
    <name type="scientific">Eragrostis curvula</name>
    <name type="common">weeping love grass</name>
    <dbReference type="NCBI Taxonomy" id="38414"/>
    <lineage>
        <taxon>Eukaryota</taxon>
        <taxon>Viridiplantae</taxon>
        <taxon>Streptophyta</taxon>
        <taxon>Embryophyta</taxon>
        <taxon>Tracheophyta</taxon>
        <taxon>Spermatophyta</taxon>
        <taxon>Magnoliopsida</taxon>
        <taxon>Liliopsida</taxon>
        <taxon>Poales</taxon>
        <taxon>Poaceae</taxon>
        <taxon>PACMAD clade</taxon>
        <taxon>Chloridoideae</taxon>
        <taxon>Eragrostideae</taxon>
        <taxon>Eragrostidinae</taxon>
        <taxon>Eragrostis</taxon>
    </lineage>
</organism>
<dbReference type="PANTHER" id="PTHR33086:SF93">
    <property type="entry name" value="DUF1618 DOMAIN-CONTAINING PROTEIN"/>
    <property type="match status" value="1"/>
</dbReference>
<dbReference type="Pfam" id="PF07762">
    <property type="entry name" value="DUF1618"/>
    <property type="match status" value="1"/>
</dbReference>
<comment type="caution">
    <text evidence="2">The sequence shown here is derived from an EMBL/GenBank/DDBJ whole genome shotgun (WGS) entry which is preliminary data.</text>
</comment>
<dbReference type="Proteomes" id="UP000324897">
    <property type="component" value="Unassembled WGS sequence"/>
</dbReference>
<dbReference type="OrthoDB" id="628661at2759"/>
<evidence type="ECO:0000313" key="3">
    <source>
        <dbReference type="Proteomes" id="UP000324897"/>
    </source>
</evidence>
<evidence type="ECO:0000313" key="2">
    <source>
        <dbReference type="EMBL" id="TVU14626.1"/>
    </source>
</evidence>